<dbReference type="PANTHER" id="PTHR12271">
    <property type="entry name" value="POLY A POLYMERASE CID PAP -RELATED"/>
    <property type="match status" value="1"/>
</dbReference>
<dbReference type="AlphaFoldDB" id="A0A8I6S6V5"/>
<dbReference type="EnsemblMetazoa" id="XM_014403396.1">
    <property type="protein sequence ID" value="XP_014258882.1"/>
    <property type="gene ID" value="LOC106672190"/>
</dbReference>
<keyword evidence="5" id="KW-0460">Magnesium</keyword>
<evidence type="ECO:0000256" key="3">
    <source>
        <dbReference type="ARBA" id="ARBA00022679"/>
    </source>
</evidence>
<feature type="domain" description="PAP-associated" evidence="6">
    <location>
        <begin position="438"/>
        <end position="472"/>
    </location>
</feature>
<dbReference type="CDD" id="cd05402">
    <property type="entry name" value="NT_PAP_TUTase"/>
    <property type="match status" value="1"/>
</dbReference>
<dbReference type="InterPro" id="IPR054708">
    <property type="entry name" value="MTPAP-like_central"/>
</dbReference>
<keyword evidence="3" id="KW-0808">Transferase</keyword>
<evidence type="ECO:0000259" key="6">
    <source>
        <dbReference type="Pfam" id="PF03828"/>
    </source>
</evidence>
<evidence type="ECO:0000256" key="4">
    <source>
        <dbReference type="ARBA" id="ARBA00022723"/>
    </source>
</evidence>
<comment type="cofactor">
    <cofactor evidence="2">
        <name>Mg(2+)</name>
        <dbReference type="ChEBI" id="CHEBI:18420"/>
    </cofactor>
</comment>
<proteinExistence type="predicted"/>
<dbReference type="Pfam" id="PF22600">
    <property type="entry name" value="MTPAP-like_central"/>
    <property type="match status" value="1"/>
</dbReference>
<reference evidence="8" key="1">
    <citation type="submission" date="2022-01" db="UniProtKB">
        <authorList>
            <consortium name="EnsemblMetazoa"/>
        </authorList>
    </citation>
    <scope>IDENTIFICATION</scope>
</reference>
<dbReference type="SUPFAM" id="SSF81301">
    <property type="entry name" value="Nucleotidyltransferase"/>
    <property type="match status" value="1"/>
</dbReference>
<dbReference type="GeneID" id="106672190"/>
<protein>
    <recommendedName>
        <fullName evidence="10">Poly(A) RNA polymerase, mitochondrial</fullName>
    </recommendedName>
</protein>
<dbReference type="InterPro" id="IPR043519">
    <property type="entry name" value="NT_sf"/>
</dbReference>
<accession>A0A8I6S6V5</accession>
<name>A0A8I6S6V5_CIMLE</name>
<organism evidence="8 9">
    <name type="scientific">Cimex lectularius</name>
    <name type="common">Bed bug</name>
    <name type="synonym">Acanthia lectularia</name>
    <dbReference type="NCBI Taxonomy" id="79782"/>
    <lineage>
        <taxon>Eukaryota</taxon>
        <taxon>Metazoa</taxon>
        <taxon>Ecdysozoa</taxon>
        <taxon>Arthropoda</taxon>
        <taxon>Hexapoda</taxon>
        <taxon>Insecta</taxon>
        <taxon>Pterygota</taxon>
        <taxon>Neoptera</taxon>
        <taxon>Paraneoptera</taxon>
        <taxon>Hemiptera</taxon>
        <taxon>Heteroptera</taxon>
        <taxon>Panheteroptera</taxon>
        <taxon>Cimicomorpha</taxon>
        <taxon>Cimicidae</taxon>
        <taxon>Cimex</taxon>
    </lineage>
</organism>
<dbReference type="Proteomes" id="UP000494040">
    <property type="component" value="Unassembled WGS sequence"/>
</dbReference>
<dbReference type="GO" id="GO:0031123">
    <property type="term" value="P:RNA 3'-end processing"/>
    <property type="evidence" value="ECO:0007669"/>
    <property type="project" value="TreeGrafter"/>
</dbReference>
<dbReference type="Gene3D" id="3.30.460.10">
    <property type="entry name" value="Beta Polymerase, domain 2"/>
    <property type="match status" value="1"/>
</dbReference>
<comment type="cofactor">
    <cofactor evidence="1">
        <name>Mn(2+)</name>
        <dbReference type="ChEBI" id="CHEBI:29035"/>
    </cofactor>
</comment>
<evidence type="ECO:0000256" key="2">
    <source>
        <dbReference type="ARBA" id="ARBA00001946"/>
    </source>
</evidence>
<dbReference type="InterPro" id="IPR002058">
    <property type="entry name" value="PAP_assoc"/>
</dbReference>
<dbReference type="GO" id="GO:0046872">
    <property type="term" value="F:metal ion binding"/>
    <property type="evidence" value="ECO:0007669"/>
    <property type="project" value="UniProtKB-KW"/>
</dbReference>
<dbReference type="RefSeq" id="XP_014258882.1">
    <property type="nucleotide sequence ID" value="XM_014403396.1"/>
</dbReference>
<feature type="domain" description="Poly(A) RNA polymerase mitochondrial-like central palm" evidence="7">
    <location>
        <begin position="186"/>
        <end position="342"/>
    </location>
</feature>
<dbReference type="Gene3D" id="1.10.1410.10">
    <property type="match status" value="1"/>
</dbReference>
<dbReference type="GO" id="GO:1990817">
    <property type="term" value="F:poly(A) RNA polymerase activity"/>
    <property type="evidence" value="ECO:0007669"/>
    <property type="project" value="UniProtKB-ARBA"/>
</dbReference>
<evidence type="ECO:0000313" key="9">
    <source>
        <dbReference type="Proteomes" id="UP000494040"/>
    </source>
</evidence>
<sequence length="553" mass="62973">MSLFLLRVEHRCSLLGRRLRWTPGARKKHFQTDASRIRSEPNDASEAKNSFVKFEDMLTNRRRQAAQSIIVQVQSELSCSELYNFCQTISPVISMFHYNFEKNHFVLVEFTEDVVNTVLPKCSHGPLNTSGEIRVPVTSPVVWFKATAKNKKFEPAESTSPPLRQAETPIAWPELVELISAAPSVSDGMKILFETTKLGELGTRLRFLTARQLELPFTGLFPHCAAIPFGSSVNSFGRHGCDVDLVFQHYFLLPHCKDKYIFDSRFIYQCKINSGGSRVHTQRQMEVLADVIQVYLPGCTGVKRILQARVPIVKYTNGITGLDCDVSMSNLTGVYMSEVLYLLASVEPDLSRELVFTVKQWAFSVGLTNPSPGRWITNFTLTLLCLFYMQVHSIIPSLDRLRKCATKDDSRTTEDIDCTFCRDLSQFSWKKKIKMDSASLLRGFFEYYTNFDFSTLAISLSTGNPFSKPDYSPIYVANPLEKGLNVAKNMSSEEVERLRMAMRNAYWNLETSNSLLTIIGTKSQEQIFEKLIRNDTKFIPNRMVTIKDLFAER</sequence>
<dbReference type="SUPFAM" id="SSF81631">
    <property type="entry name" value="PAP/OAS1 substrate-binding domain"/>
    <property type="match status" value="1"/>
</dbReference>
<dbReference type="KEGG" id="clec:106672190"/>
<evidence type="ECO:0000259" key="7">
    <source>
        <dbReference type="Pfam" id="PF22600"/>
    </source>
</evidence>
<evidence type="ECO:0000256" key="1">
    <source>
        <dbReference type="ARBA" id="ARBA00001936"/>
    </source>
</evidence>
<evidence type="ECO:0008006" key="10">
    <source>
        <dbReference type="Google" id="ProtNLM"/>
    </source>
</evidence>
<evidence type="ECO:0000313" key="8">
    <source>
        <dbReference type="EnsemblMetazoa" id="XP_014258882.1"/>
    </source>
</evidence>
<keyword evidence="4" id="KW-0479">Metal-binding</keyword>
<dbReference type="OrthoDB" id="434989at2759"/>
<dbReference type="PANTHER" id="PTHR12271:SF133">
    <property type="entry name" value="POLY(A) RNA POLYMERASE, MITOCHONDRIAL"/>
    <property type="match status" value="1"/>
</dbReference>
<dbReference type="OMA" id="LRFDNDM"/>
<keyword evidence="9" id="KW-1185">Reference proteome</keyword>
<dbReference type="Pfam" id="PF03828">
    <property type="entry name" value="PAP_assoc"/>
    <property type="match status" value="1"/>
</dbReference>
<evidence type="ECO:0000256" key="5">
    <source>
        <dbReference type="ARBA" id="ARBA00022842"/>
    </source>
</evidence>